<dbReference type="EMBL" id="FPBV01000002">
    <property type="protein sequence ID" value="SFU44457.1"/>
    <property type="molecule type" value="Genomic_DNA"/>
</dbReference>
<dbReference type="AlphaFoldDB" id="A0A1I7G7P8"/>
<dbReference type="Proteomes" id="UP000183508">
    <property type="component" value="Unassembled WGS sequence"/>
</dbReference>
<protein>
    <recommendedName>
        <fullName evidence="4">Rubredoxin-like domain-containing protein</fullName>
    </recommendedName>
</protein>
<evidence type="ECO:0000313" key="3">
    <source>
        <dbReference type="Proteomes" id="UP000183508"/>
    </source>
</evidence>
<evidence type="ECO:0000256" key="1">
    <source>
        <dbReference type="SAM" id="MobiDB-lite"/>
    </source>
</evidence>
<dbReference type="SUPFAM" id="SSF57802">
    <property type="entry name" value="Rubredoxin-like"/>
    <property type="match status" value="1"/>
</dbReference>
<organism evidence="2 3">
    <name type="scientific">Alicyclobacillus macrosporangiidus</name>
    <dbReference type="NCBI Taxonomy" id="392015"/>
    <lineage>
        <taxon>Bacteria</taxon>
        <taxon>Bacillati</taxon>
        <taxon>Bacillota</taxon>
        <taxon>Bacilli</taxon>
        <taxon>Bacillales</taxon>
        <taxon>Alicyclobacillaceae</taxon>
        <taxon>Alicyclobacillus</taxon>
    </lineage>
</organism>
<reference evidence="3" key="1">
    <citation type="submission" date="2016-10" db="EMBL/GenBank/DDBJ databases">
        <authorList>
            <person name="Varghese N."/>
        </authorList>
    </citation>
    <scope>NUCLEOTIDE SEQUENCE [LARGE SCALE GENOMIC DNA]</scope>
    <source>
        <strain evidence="3">DSM 17980</strain>
    </source>
</reference>
<evidence type="ECO:0008006" key="4">
    <source>
        <dbReference type="Google" id="ProtNLM"/>
    </source>
</evidence>
<feature type="region of interest" description="Disordered" evidence="1">
    <location>
        <begin position="61"/>
        <end position="83"/>
    </location>
</feature>
<proteinExistence type="predicted"/>
<gene>
    <name evidence="2" type="ORF">SAMN05421543_10250</name>
</gene>
<keyword evidence="3" id="KW-1185">Reference proteome</keyword>
<accession>A0A1I7G7P8</accession>
<name>A0A1I7G7P8_9BACL</name>
<evidence type="ECO:0000313" key="2">
    <source>
        <dbReference type="EMBL" id="SFU44457.1"/>
    </source>
</evidence>
<sequence>MATKVFYFFCQSCGGDTASYEHTAVCPYCRAGRKDFQLVGAASDPGERAELQSRLAELRAQWSHHNSGQPVGEGRPRKRWGRR</sequence>